<organism evidence="2 3">
    <name type="scientific">Fusarium venenatum</name>
    <dbReference type="NCBI Taxonomy" id="56646"/>
    <lineage>
        <taxon>Eukaryota</taxon>
        <taxon>Fungi</taxon>
        <taxon>Dikarya</taxon>
        <taxon>Ascomycota</taxon>
        <taxon>Pezizomycotina</taxon>
        <taxon>Sordariomycetes</taxon>
        <taxon>Hypocreomycetidae</taxon>
        <taxon>Hypocreales</taxon>
        <taxon>Nectriaceae</taxon>
        <taxon>Fusarium</taxon>
    </lineage>
</organism>
<dbReference type="Proteomes" id="UP000245910">
    <property type="component" value="Chromosome II"/>
</dbReference>
<dbReference type="AlphaFoldDB" id="A0A2L2TJD3"/>
<keyword evidence="3" id="KW-1185">Reference proteome</keyword>
<keyword evidence="1" id="KW-0472">Membrane</keyword>
<keyword evidence="1" id="KW-1133">Transmembrane helix</keyword>
<name>A0A2L2TJD3_9HYPO</name>
<evidence type="ECO:0000313" key="3">
    <source>
        <dbReference type="Proteomes" id="UP000245910"/>
    </source>
</evidence>
<feature type="transmembrane region" description="Helical" evidence="1">
    <location>
        <begin position="177"/>
        <end position="198"/>
    </location>
</feature>
<feature type="transmembrane region" description="Helical" evidence="1">
    <location>
        <begin position="114"/>
        <end position="131"/>
    </location>
</feature>
<sequence length="261" mass="30039">MTETAVSKTKHLFSNMTKCRKFLLLMRCLFFNFLTFTYPGAYDHHTRSPVRRIAAHQDYNQNKIDTIASLVQFRKLKEAELRFVQGAATLSGAAAIGVFSWPTTEKAIWATKMFWNWGLFFSIFALISSAHQRLLRYLPEKADQEFEDKQIEVALSLFLRPVKGQQKDMKKISFKMLWFWQCPTMLMSYSWVFFVTGYALHLLTPVFGSSGVKTSEEVYGLTLCGCGLVVLNFIFCGSLCQHRLTMARRRSTTTLNADEQV</sequence>
<proteinExistence type="predicted"/>
<dbReference type="EMBL" id="LN649230">
    <property type="protein sequence ID" value="CEI60360.1"/>
    <property type="molecule type" value="Genomic_DNA"/>
</dbReference>
<keyword evidence="1" id="KW-0812">Transmembrane</keyword>
<evidence type="ECO:0000313" key="2">
    <source>
        <dbReference type="EMBL" id="CEI60360.1"/>
    </source>
</evidence>
<feature type="transmembrane region" description="Helical" evidence="1">
    <location>
        <begin position="22"/>
        <end position="42"/>
    </location>
</feature>
<feature type="transmembrane region" description="Helical" evidence="1">
    <location>
        <begin position="218"/>
        <end position="240"/>
    </location>
</feature>
<evidence type="ECO:0000256" key="1">
    <source>
        <dbReference type="SAM" id="Phobius"/>
    </source>
</evidence>
<protein>
    <submittedName>
        <fullName evidence="2">Uncharacterized protein</fullName>
    </submittedName>
</protein>
<reference evidence="3" key="1">
    <citation type="submission" date="2014-10" db="EMBL/GenBank/DDBJ databases">
        <authorList>
            <person name="King R."/>
        </authorList>
    </citation>
    <scope>NUCLEOTIDE SEQUENCE [LARGE SCALE GENOMIC DNA]</scope>
    <source>
        <strain evidence="3">A3/5</strain>
    </source>
</reference>
<accession>A0A2L2TJD3</accession>